<feature type="region of interest" description="Disordered" evidence="1">
    <location>
        <begin position="1"/>
        <end position="34"/>
    </location>
</feature>
<keyword evidence="3" id="KW-1185">Reference proteome</keyword>
<dbReference type="AlphaFoldDB" id="A0AAV9WL39"/>
<reference evidence="2 3" key="1">
    <citation type="submission" date="2023-08" db="EMBL/GenBank/DDBJ databases">
        <authorList>
            <person name="Palmer J.M."/>
        </authorList>
    </citation>
    <scope>NUCLEOTIDE SEQUENCE [LARGE SCALE GENOMIC DNA]</scope>
    <source>
        <strain evidence="2 3">TWF481</strain>
    </source>
</reference>
<accession>A0AAV9WL39</accession>
<name>A0AAV9WL39_9PEZI</name>
<proteinExistence type="predicted"/>
<gene>
    <name evidence="2" type="ORF">TWF481_004968</name>
</gene>
<protein>
    <submittedName>
        <fullName evidence="2">Uncharacterized protein</fullName>
    </submittedName>
</protein>
<sequence>MPSTRRSSLQPQNDLDNEITKLEDAGAGSPAQRNRAISVARRLDAVQRLSSLQQEAYTSDDEPGYASETLEAYLDEAAEILKTLGPEYDEAITLKMVRGLADIHVKQTVCMMMYNKEWSFAEVKKILRASVREDVFDPGEEDTKTPAGRLLTN</sequence>
<evidence type="ECO:0000313" key="3">
    <source>
        <dbReference type="Proteomes" id="UP001370758"/>
    </source>
</evidence>
<feature type="compositionally biased region" description="Polar residues" evidence="1">
    <location>
        <begin position="1"/>
        <end position="14"/>
    </location>
</feature>
<evidence type="ECO:0000313" key="2">
    <source>
        <dbReference type="EMBL" id="KAK6510251.1"/>
    </source>
</evidence>
<organism evidence="2 3">
    <name type="scientific">Arthrobotrys musiformis</name>
    <dbReference type="NCBI Taxonomy" id="47236"/>
    <lineage>
        <taxon>Eukaryota</taxon>
        <taxon>Fungi</taxon>
        <taxon>Dikarya</taxon>
        <taxon>Ascomycota</taxon>
        <taxon>Pezizomycotina</taxon>
        <taxon>Orbiliomycetes</taxon>
        <taxon>Orbiliales</taxon>
        <taxon>Orbiliaceae</taxon>
        <taxon>Arthrobotrys</taxon>
    </lineage>
</organism>
<dbReference type="EMBL" id="JAVHJL010000002">
    <property type="protein sequence ID" value="KAK6510251.1"/>
    <property type="molecule type" value="Genomic_DNA"/>
</dbReference>
<evidence type="ECO:0000256" key="1">
    <source>
        <dbReference type="SAM" id="MobiDB-lite"/>
    </source>
</evidence>
<dbReference type="Proteomes" id="UP001370758">
    <property type="component" value="Unassembled WGS sequence"/>
</dbReference>
<comment type="caution">
    <text evidence="2">The sequence shown here is derived from an EMBL/GenBank/DDBJ whole genome shotgun (WGS) entry which is preliminary data.</text>
</comment>